<dbReference type="Pfam" id="PF13529">
    <property type="entry name" value="Peptidase_C39_2"/>
    <property type="match status" value="1"/>
</dbReference>
<dbReference type="EMBL" id="BAABAL010000004">
    <property type="protein sequence ID" value="GAA3990311.1"/>
    <property type="molecule type" value="Genomic_DNA"/>
</dbReference>
<evidence type="ECO:0000313" key="3">
    <source>
        <dbReference type="EMBL" id="GAA3990311.1"/>
    </source>
</evidence>
<dbReference type="InterPro" id="IPR039564">
    <property type="entry name" value="Peptidase_C39-like"/>
</dbReference>
<accession>A0ABP7R0S3</accession>
<proteinExistence type="predicted"/>
<feature type="chain" id="PRO_5045359476" description="Peptidase C39-like domain-containing protein" evidence="1">
    <location>
        <begin position="25"/>
        <end position="187"/>
    </location>
</feature>
<feature type="domain" description="Peptidase C39-like" evidence="2">
    <location>
        <begin position="33"/>
        <end position="159"/>
    </location>
</feature>
<dbReference type="Proteomes" id="UP001501747">
    <property type="component" value="Unassembled WGS sequence"/>
</dbReference>
<keyword evidence="1" id="KW-0732">Signal</keyword>
<comment type="caution">
    <text evidence="3">The sequence shown here is derived from an EMBL/GenBank/DDBJ whole genome shotgun (WGS) entry which is preliminary data.</text>
</comment>
<organism evidence="3 4">
    <name type="scientific">Allokutzneria multivorans</name>
    <dbReference type="NCBI Taxonomy" id="1142134"/>
    <lineage>
        <taxon>Bacteria</taxon>
        <taxon>Bacillati</taxon>
        <taxon>Actinomycetota</taxon>
        <taxon>Actinomycetes</taxon>
        <taxon>Pseudonocardiales</taxon>
        <taxon>Pseudonocardiaceae</taxon>
        <taxon>Allokutzneria</taxon>
    </lineage>
</organism>
<evidence type="ECO:0000313" key="4">
    <source>
        <dbReference type="Proteomes" id="UP001501747"/>
    </source>
</evidence>
<evidence type="ECO:0000256" key="1">
    <source>
        <dbReference type="SAM" id="SignalP"/>
    </source>
</evidence>
<dbReference type="RefSeq" id="WP_344870941.1">
    <property type="nucleotide sequence ID" value="NZ_BAABAL010000004.1"/>
</dbReference>
<sequence>MKHLGVLGLLALSLAIAAPAPASAQSRVEVPVTWSQQPDGTTCGPTTAKMVLGPLGVSMSVEQLKGPVGYYTNNETNRWGMRDGLNKLQKRHTYRVIEGDKMDQRAAKDHLVQAAREDLRHGVPIALAIKGALPGYPQGVDHWVAVAGVDGRSVLVHDPVAQRPGWKNVPPSRWLDVSQIPIKAIVA</sequence>
<reference evidence="4" key="1">
    <citation type="journal article" date="2019" name="Int. J. Syst. Evol. Microbiol.">
        <title>The Global Catalogue of Microorganisms (GCM) 10K type strain sequencing project: providing services to taxonomists for standard genome sequencing and annotation.</title>
        <authorList>
            <consortium name="The Broad Institute Genomics Platform"/>
            <consortium name="The Broad Institute Genome Sequencing Center for Infectious Disease"/>
            <person name="Wu L."/>
            <person name="Ma J."/>
        </authorList>
    </citation>
    <scope>NUCLEOTIDE SEQUENCE [LARGE SCALE GENOMIC DNA]</scope>
    <source>
        <strain evidence="4">JCM 17342</strain>
    </source>
</reference>
<protein>
    <recommendedName>
        <fullName evidence="2">Peptidase C39-like domain-containing protein</fullName>
    </recommendedName>
</protein>
<gene>
    <name evidence="3" type="ORF">GCM10022247_06220</name>
</gene>
<evidence type="ECO:0000259" key="2">
    <source>
        <dbReference type="Pfam" id="PF13529"/>
    </source>
</evidence>
<keyword evidence="4" id="KW-1185">Reference proteome</keyword>
<name>A0ABP7R0S3_9PSEU</name>
<feature type="signal peptide" evidence="1">
    <location>
        <begin position="1"/>
        <end position="24"/>
    </location>
</feature>
<dbReference type="Gene3D" id="3.90.70.10">
    <property type="entry name" value="Cysteine proteinases"/>
    <property type="match status" value="1"/>
</dbReference>